<evidence type="ECO:0000313" key="3">
    <source>
        <dbReference type="Proteomes" id="UP001142462"/>
    </source>
</evidence>
<dbReference type="InterPro" id="IPR028973">
    <property type="entry name" value="PhnB-like"/>
</dbReference>
<accession>A0A9W6LW26</accession>
<gene>
    <name evidence="2" type="primary">phnB</name>
    <name evidence="2" type="ORF">GCM10017576_08590</name>
</gene>
<dbReference type="InterPro" id="IPR029068">
    <property type="entry name" value="Glyas_Bleomycin-R_OHBP_Dase"/>
</dbReference>
<evidence type="ECO:0000313" key="2">
    <source>
        <dbReference type="EMBL" id="GLJ60730.1"/>
    </source>
</evidence>
<reference evidence="2" key="1">
    <citation type="journal article" date="2014" name="Int. J. Syst. Evol. Microbiol.">
        <title>Complete genome sequence of Corynebacterium casei LMG S-19264T (=DSM 44701T), isolated from a smear-ripened cheese.</title>
        <authorList>
            <consortium name="US DOE Joint Genome Institute (JGI-PGF)"/>
            <person name="Walter F."/>
            <person name="Albersmeier A."/>
            <person name="Kalinowski J."/>
            <person name="Ruckert C."/>
        </authorList>
    </citation>
    <scope>NUCLEOTIDE SEQUENCE</scope>
    <source>
        <strain evidence="2">VKM Ac-1020</strain>
    </source>
</reference>
<name>A0A9W6LW26_9MICO</name>
<evidence type="ECO:0000259" key="1">
    <source>
        <dbReference type="Pfam" id="PF06983"/>
    </source>
</evidence>
<dbReference type="EMBL" id="BSEJ01000003">
    <property type="protein sequence ID" value="GLJ60730.1"/>
    <property type="molecule type" value="Genomic_DNA"/>
</dbReference>
<dbReference type="Gene3D" id="3.10.180.10">
    <property type="entry name" value="2,3-Dihydroxybiphenyl 1,2-Dioxygenase, domain 1"/>
    <property type="match status" value="1"/>
</dbReference>
<dbReference type="AlphaFoldDB" id="A0A9W6LW26"/>
<dbReference type="CDD" id="cd06588">
    <property type="entry name" value="PhnB_like"/>
    <property type="match status" value="1"/>
</dbReference>
<organism evidence="2 3">
    <name type="scientific">Microbacterium barkeri</name>
    <dbReference type="NCBI Taxonomy" id="33917"/>
    <lineage>
        <taxon>Bacteria</taxon>
        <taxon>Bacillati</taxon>
        <taxon>Actinomycetota</taxon>
        <taxon>Actinomycetes</taxon>
        <taxon>Micrococcales</taxon>
        <taxon>Microbacteriaceae</taxon>
        <taxon>Microbacterium</taxon>
    </lineage>
</organism>
<reference evidence="2" key="2">
    <citation type="submission" date="2023-01" db="EMBL/GenBank/DDBJ databases">
        <authorList>
            <person name="Sun Q."/>
            <person name="Evtushenko L."/>
        </authorList>
    </citation>
    <scope>NUCLEOTIDE SEQUENCE</scope>
    <source>
        <strain evidence="2">VKM Ac-1020</strain>
    </source>
</reference>
<feature type="domain" description="PhnB-like" evidence="1">
    <location>
        <begin position="4"/>
        <end position="132"/>
    </location>
</feature>
<dbReference type="Pfam" id="PF06983">
    <property type="entry name" value="3-dmu-9_3-mt"/>
    <property type="match status" value="1"/>
</dbReference>
<dbReference type="Proteomes" id="UP001142462">
    <property type="component" value="Unassembled WGS sequence"/>
</dbReference>
<sequence length="136" mass="14824">MAFKISPYISFVDNAAEALEFYQSVLGGTLNISKMSEYPSPELDEADADKVMHGQLELENGFTLMASDTPTGMPRDEGANLSVTIFDGDAEELRGIFEKLADGGSVVVPFEQAPWGDWFGMLSDRFGVQWMVNSGA</sequence>
<proteinExistence type="predicted"/>
<dbReference type="PANTHER" id="PTHR33990">
    <property type="entry name" value="PROTEIN YJDN-RELATED"/>
    <property type="match status" value="1"/>
</dbReference>
<keyword evidence="3" id="KW-1185">Reference proteome</keyword>
<comment type="caution">
    <text evidence="2">The sequence shown here is derived from an EMBL/GenBank/DDBJ whole genome shotgun (WGS) entry which is preliminary data.</text>
</comment>
<dbReference type="PANTHER" id="PTHR33990:SF1">
    <property type="entry name" value="PROTEIN YJDN"/>
    <property type="match status" value="1"/>
</dbReference>
<protein>
    <submittedName>
        <fullName evidence="2">VOC family protein</fullName>
    </submittedName>
</protein>
<dbReference type="RefSeq" id="WP_271172449.1">
    <property type="nucleotide sequence ID" value="NZ_BSEJ01000003.1"/>
</dbReference>
<dbReference type="SUPFAM" id="SSF54593">
    <property type="entry name" value="Glyoxalase/Bleomycin resistance protein/Dihydroxybiphenyl dioxygenase"/>
    <property type="match status" value="1"/>
</dbReference>